<dbReference type="PANTHER" id="PTHR11711">
    <property type="entry name" value="ADP RIBOSYLATION FACTOR-RELATED"/>
    <property type="match status" value="1"/>
</dbReference>
<evidence type="ECO:0000313" key="5">
    <source>
        <dbReference type="EMBL" id="KAF2070930.1"/>
    </source>
</evidence>
<dbReference type="InterPro" id="IPR027417">
    <property type="entry name" value="P-loop_NTPase"/>
</dbReference>
<feature type="binding site" evidence="4">
    <location>
        <position position="53"/>
    </location>
    <ligand>
        <name>Mg(2+)</name>
        <dbReference type="ChEBI" id="CHEBI:18420"/>
    </ligand>
</feature>
<name>A0A8J4PN23_9MYCE</name>
<feature type="binding site" evidence="3">
    <location>
        <begin position="131"/>
        <end position="134"/>
    </location>
    <ligand>
        <name>GTP</name>
        <dbReference type="ChEBI" id="CHEBI:37565"/>
    </ligand>
</feature>
<reference evidence="5" key="1">
    <citation type="submission" date="2020-01" db="EMBL/GenBank/DDBJ databases">
        <title>Development of genomics and gene disruption for Polysphondylium violaceum indicates a role for the polyketide synthase stlB in stalk morphogenesis.</title>
        <authorList>
            <person name="Narita B."/>
            <person name="Kawabe Y."/>
            <person name="Kin K."/>
            <person name="Saito T."/>
            <person name="Gibbs R."/>
            <person name="Kuspa A."/>
            <person name="Muzny D."/>
            <person name="Queller D."/>
            <person name="Richards S."/>
            <person name="Strassman J."/>
            <person name="Sucgang R."/>
            <person name="Worley K."/>
            <person name="Schaap P."/>
        </authorList>
    </citation>
    <scope>NUCLEOTIDE SEQUENCE</scope>
    <source>
        <strain evidence="5">QSvi11</strain>
    </source>
</reference>
<keyword evidence="2 3" id="KW-0342">GTP-binding</keyword>
<sequence length="186" mass="20990">MGGSGSKGYLPELPRGTSIKLGIIGLENSGKTSLLNRFIDSTSYKAKESILISMGVHIESVFYKGWQVFTGDLLYPHYIKKAYKPYLKECDVIIFIVDSTNYPDISAAKEQIDLLISEDCISSSVLLVLANKQDQYKKIEPIQLENYLELYRLNIPWKCLPISLTSENGIDTTVKWILENTTTRTL</sequence>
<dbReference type="OrthoDB" id="14717at2759"/>
<protein>
    <recommendedName>
        <fullName evidence="7">ADP-ribosylation factor</fullName>
    </recommendedName>
</protein>
<keyword evidence="4" id="KW-0460">Magnesium</keyword>
<dbReference type="Gene3D" id="3.40.50.300">
    <property type="entry name" value="P-loop containing nucleotide triphosphate hydrolases"/>
    <property type="match status" value="1"/>
</dbReference>
<keyword evidence="4" id="KW-0479">Metal-binding</keyword>
<comment type="caution">
    <text evidence="5">The sequence shown here is derived from an EMBL/GenBank/DDBJ whole genome shotgun (WGS) entry which is preliminary data.</text>
</comment>
<keyword evidence="1 3" id="KW-0547">Nucleotide-binding</keyword>
<gene>
    <name evidence="5" type="ORF">CYY_007754</name>
</gene>
<dbReference type="Pfam" id="PF00025">
    <property type="entry name" value="Arf"/>
    <property type="match status" value="1"/>
</dbReference>
<keyword evidence="6" id="KW-1185">Reference proteome</keyword>
<dbReference type="InterPro" id="IPR024156">
    <property type="entry name" value="Small_GTPase_ARF"/>
</dbReference>
<dbReference type="Proteomes" id="UP000695562">
    <property type="component" value="Unassembled WGS sequence"/>
</dbReference>
<evidence type="ECO:0000256" key="4">
    <source>
        <dbReference type="PIRSR" id="PIRSR606689-2"/>
    </source>
</evidence>
<accession>A0A8J4PN23</accession>
<dbReference type="GO" id="GO:0005525">
    <property type="term" value="F:GTP binding"/>
    <property type="evidence" value="ECO:0007669"/>
    <property type="project" value="UniProtKB-KW"/>
</dbReference>
<dbReference type="AlphaFoldDB" id="A0A8J4PN23"/>
<dbReference type="PROSITE" id="PS51417">
    <property type="entry name" value="ARF"/>
    <property type="match status" value="1"/>
</dbReference>
<dbReference type="EMBL" id="AJWJ01000431">
    <property type="protein sequence ID" value="KAF2070930.1"/>
    <property type="molecule type" value="Genomic_DNA"/>
</dbReference>
<feature type="binding site" evidence="3">
    <location>
        <begin position="25"/>
        <end position="32"/>
    </location>
    <ligand>
        <name>GTP</name>
        <dbReference type="ChEBI" id="CHEBI:37565"/>
    </ligand>
</feature>
<dbReference type="InterPro" id="IPR006689">
    <property type="entry name" value="Small_GTPase_ARF/SAR"/>
</dbReference>
<dbReference type="PRINTS" id="PR00326">
    <property type="entry name" value="GTP1OBG"/>
</dbReference>
<organism evidence="5 6">
    <name type="scientific">Polysphondylium violaceum</name>
    <dbReference type="NCBI Taxonomy" id="133409"/>
    <lineage>
        <taxon>Eukaryota</taxon>
        <taxon>Amoebozoa</taxon>
        <taxon>Evosea</taxon>
        <taxon>Eumycetozoa</taxon>
        <taxon>Dictyostelia</taxon>
        <taxon>Dictyosteliales</taxon>
        <taxon>Dictyosteliaceae</taxon>
        <taxon>Polysphondylium</taxon>
    </lineage>
</organism>
<evidence type="ECO:0000256" key="3">
    <source>
        <dbReference type="PIRSR" id="PIRSR606689-1"/>
    </source>
</evidence>
<evidence type="ECO:0008006" key="7">
    <source>
        <dbReference type="Google" id="ProtNLM"/>
    </source>
</evidence>
<dbReference type="GO" id="GO:0003924">
    <property type="term" value="F:GTPase activity"/>
    <property type="evidence" value="ECO:0007669"/>
    <property type="project" value="InterPro"/>
</dbReference>
<proteinExistence type="predicted"/>
<feature type="binding site" evidence="4">
    <location>
        <position position="32"/>
    </location>
    <ligand>
        <name>Mg(2+)</name>
        <dbReference type="ChEBI" id="CHEBI:18420"/>
    </ligand>
</feature>
<dbReference type="SMART" id="SM00177">
    <property type="entry name" value="ARF"/>
    <property type="match status" value="1"/>
</dbReference>
<dbReference type="InterPro" id="IPR006073">
    <property type="entry name" value="GTP-bd"/>
</dbReference>
<dbReference type="GO" id="GO:0046872">
    <property type="term" value="F:metal ion binding"/>
    <property type="evidence" value="ECO:0007669"/>
    <property type="project" value="UniProtKB-KW"/>
</dbReference>
<evidence type="ECO:0000256" key="2">
    <source>
        <dbReference type="ARBA" id="ARBA00023134"/>
    </source>
</evidence>
<dbReference type="SUPFAM" id="SSF52540">
    <property type="entry name" value="P-loop containing nucleoside triphosphate hydrolases"/>
    <property type="match status" value="1"/>
</dbReference>
<evidence type="ECO:0000256" key="1">
    <source>
        <dbReference type="ARBA" id="ARBA00022741"/>
    </source>
</evidence>
<evidence type="ECO:0000313" key="6">
    <source>
        <dbReference type="Proteomes" id="UP000695562"/>
    </source>
</evidence>